<keyword evidence="8" id="KW-1185">Reference proteome</keyword>
<dbReference type="EMBL" id="CP016591">
    <property type="protein sequence ID" value="ANY19740.1"/>
    <property type="molecule type" value="Genomic_DNA"/>
</dbReference>
<dbReference type="KEGG" id="ado:A6F68_01223"/>
<dbReference type="InterPro" id="IPR037518">
    <property type="entry name" value="MPN"/>
</dbReference>
<sequence>MADLLAPFAGDGAAELADRLIARFGSLARALAASPAQLHAAAGGHEAACAAIAGARRLVEAALDEELVRAPVDGADPALHRYLRARLVAADTERLHVVYCDAARGYLADETVAAGDARRIEARARPVIERALALGAAGFLMAHNHPSGVCRPSADDIAATRQLAAIAEALELTLVDHLIVTRRSVFSMRDGGCL</sequence>
<evidence type="ECO:0000256" key="2">
    <source>
        <dbReference type="ARBA" id="ARBA00022723"/>
    </source>
</evidence>
<dbReference type="Proteomes" id="UP000092932">
    <property type="component" value="Chromosome"/>
</dbReference>
<protein>
    <recommendedName>
        <fullName evidence="6">MPN domain-containing protein</fullName>
    </recommendedName>
</protein>
<proteinExistence type="predicted"/>
<keyword evidence="3" id="KW-0378">Hydrolase</keyword>
<evidence type="ECO:0000313" key="8">
    <source>
        <dbReference type="Proteomes" id="UP000092932"/>
    </source>
</evidence>
<dbReference type="Gene3D" id="3.40.140.10">
    <property type="entry name" value="Cytidine Deaminase, domain 2"/>
    <property type="match status" value="1"/>
</dbReference>
<dbReference type="GO" id="GO:0006508">
    <property type="term" value="P:proteolysis"/>
    <property type="evidence" value="ECO:0007669"/>
    <property type="project" value="UniProtKB-KW"/>
</dbReference>
<evidence type="ECO:0000256" key="5">
    <source>
        <dbReference type="ARBA" id="ARBA00023049"/>
    </source>
</evidence>
<dbReference type="InterPro" id="IPR025657">
    <property type="entry name" value="RadC_JAB"/>
</dbReference>
<gene>
    <name evidence="7" type="ORF">A6F68_01223</name>
</gene>
<keyword evidence="5" id="KW-0482">Metalloprotease</keyword>
<dbReference type="CDD" id="cd08071">
    <property type="entry name" value="MPN_DUF2466"/>
    <property type="match status" value="1"/>
</dbReference>
<reference evidence="7 8" key="1">
    <citation type="submission" date="2016-07" db="EMBL/GenBank/DDBJ databases">
        <title>Complete genome sequence of Altererythrobacter dongtanensis KCTC 22672, a type strain with esterase isolated from tidal flat.</title>
        <authorList>
            <person name="Cheng H."/>
            <person name="Wu Y.-H."/>
            <person name="Zhou P."/>
            <person name="Huo Y.-Y."/>
            <person name="Wang C.-S."/>
            <person name="Xu X.-W."/>
        </authorList>
    </citation>
    <scope>NUCLEOTIDE SEQUENCE [LARGE SCALE GENOMIC DNA]</scope>
    <source>
        <strain evidence="7 8">KCTC 22672</strain>
    </source>
</reference>
<dbReference type="PANTHER" id="PTHR30471">
    <property type="entry name" value="DNA REPAIR PROTEIN RADC"/>
    <property type="match status" value="1"/>
</dbReference>
<keyword evidence="2" id="KW-0479">Metal-binding</keyword>
<dbReference type="PROSITE" id="PS01302">
    <property type="entry name" value="UPF0758"/>
    <property type="match status" value="1"/>
</dbReference>
<dbReference type="AlphaFoldDB" id="A0A1B2AC55"/>
<feature type="domain" description="MPN" evidence="6">
    <location>
        <begin position="72"/>
        <end position="194"/>
    </location>
</feature>
<keyword evidence="1" id="KW-0645">Protease</keyword>
<dbReference type="GO" id="GO:0008237">
    <property type="term" value="F:metallopeptidase activity"/>
    <property type="evidence" value="ECO:0007669"/>
    <property type="project" value="UniProtKB-KW"/>
</dbReference>
<dbReference type="InterPro" id="IPR020891">
    <property type="entry name" value="UPF0758_CS"/>
</dbReference>
<keyword evidence="4" id="KW-0862">Zinc</keyword>
<evidence type="ECO:0000259" key="6">
    <source>
        <dbReference type="PROSITE" id="PS50249"/>
    </source>
</evidence>
<evidence type="ECO:0000256" key="1">
    <source>
        <dbReference type="ARBA" id="ARBA00022670"/>
    </source>
</evidence>
<name>A0A1B2AC55_9SPHN</name>
<evidence type="ECO:0000313" key="7">
    <source>
        <dbReference type="EMBL" id="ANY19740.1"/>
    </source>
</evidence>
<organism evidence="7 8">
    <name type="scientific">Tsuneonella dongtanensis</name>
    <dbReference type="NCBI Taxonomy" id="692370"/>
    <lineage>
        <taxon>Bacteria</taxon>
        <taxon>Pseudomonadati</taxon>
        <taxon>Pseudomonadota</taxon>
        <taxon>Alphaproteobacteria</taxon>
        <taxon>Sphingomonadales</taxon>
        <taxon>Erythrobacteraceae</taxon>
        <taxon>Tsuneonella</taxon>
    </lineage>
</organism>
<dbReference type="PROSITE" id="PS50249">
    <property type="entry name" value="MPN"/>
    <property type="match status" value="1"/>
</dbReference>
<dbReference type="RefSeq" id="WP_067677378.1">
    <property type="nucleotide sequence ID" value="NZ_CP016591.1"/>
</dbReference>
<dbReference type="Pfam" id="PF04002">
    <property type="entry name" value="RadC"/>
    <property type="match status" value="1"/>
</dbReference>
<dbReference type="InterPro" id="IPR001405">
    <property type="entry name" value="UPF0758"/>
</dbReference>
<evidence type="ECO:0000256" key="4">
    <source>
        <dbReference type="ARBA" id="ARBA00022833"/>
    </source>
</evidence>
<evidence type="ECO:0000256" key="3">
    <source>
        <dbReference type="ARBA" id="ARBA00022801"/>
    </source>
</evidence>
<accession>A0A1B2AC55</accession>
<dbReference type="GO" id="GO:0046872">
    <property type="term" value="F:metal ion binding"/>
    <property type="evidence" value="ECO:0007669"/>
    <property type="project" value="UniProtKB-KW"/>
</dbReference>
<dbReference type="PANTHER" id="PTHR30471:SF3">
    <property type="entry name" value="UPF0758 PROTEIN YEES-RELATED"/>
    <property type="match status" value="1"/>
</dbReference>
<dbReference type="STRING" id="692370.A6F68_01223"/>